<dbReference type="EMBL" id="UYRU01042977">
    <property type="protein sequence ID" value="VDK79330.1"/>
    <property type="molecule type" value="Genomic_DNA"/>
</dbReference>
<dbReference type="PANTHER" id="PTHR13180">
    <property type="entry name" value="SMALL MEMBRANE PROTEIN-RELATED"/>
    <property type="match status" value="1"/>
</dbReference>
<keyword evidence="5 6" id="KW-0472">Membrane</keyword>
<dbReference type="GO" id="GO:0016020">
    <property type="term" value="C:membrane"/>
    <property type="evidence" value="ECO:0007669"/>
    <property type="project" value="UniProtKB-SubCell"/>
</dbReference>
<keyword evidence="3 6" id="KW-0812">Transmembrane</keyword>
<dbReference type="Pfam" id="PF05255">
    <property type="entry name" value="UPF0220"/>
    <property type="match status" value="1"/>
</dbReference>
<dbReference type="OrthoDB" id="268928at2759"/>
<evidence type="ECO:0000256" key="6">
    <source>
        <dbReference type="SAM" id="Phobius"/>
    </source>
</evidence>
<proteinExistence type="inferred from homology"/>
<dbReference type="AlphaFoldDB" id="A0A3P6TJF8"/>
<evidence type="ECO:0000256" key="4">
    <source>
        <dbReference type="ARBA" id="ARBA00022989"/>
    </source>
</evidence>
<reference evidence="7 8" key="1">
    <citation type="submission" date="2018-11" db="EMBL/GenBank/DDBJ databases">
        <authorList>
            <consortium name="Pathogen Informatics"/>
        </authorList>
    </citation>
    <scope>NUCLEOTIDE SEQUENCE [LARGE SCALE GENOMIC DNA]</scope>
</reference>
<evidence type="ECO:0000313" key="8">
    <source>
        <dbReference type="Proteomes" id="UP000281553"/>
    </source>
</evidence>
<comment type="subcellular location">
    <subcellularLocation>
        <location evidence="1">Membrane</location>
        <topology evidence="1">Multi-pass membrane protein</topology>
    </subcellularLocation>
</comment>
<keyword evidence="4 6" id="KW-1133">Transmembrane helix</keyword>
<evidence type="ECO:0000256" key="1">
    <source>
        <dbReference type="ARBA" id="ARBA00004141"/>
    </source>
</evidence>
<accession>A0A3P6TJF8</accession>
<protein>
    <submittedName>
        <fullName evidence="7">Uncharacterized protein</fullName>
    </submittedName>
</protein>
<evidence type="ECO:0000313" key="7">
    <source>
        <dbReference type="EMBL" id="VDK79330.1"/>
    </source>
</evidence>
<dbReference type="InterPro" id="IPR007919">
    <property type="entry name" value="UPF0220"/>
</dbReference>
<evidence type="ECO:0000256" key="5">
    <source>
        <dbReference type="ARBA" id="ARBA00023136"/>
    </source>
</evidence>
<comment type="similarity">
    <text evidence="2">Belongs to the UPF0220 family.</text>
</comment>
<sequence length="97" mass="10604">MHSIGSIATVGFILLNVIPRRHVVEFNDTPACTKVFIFFGLLVNFASLIAATWVLCSEYATGAITPVYPGVAVFLQTLLIVASSFLYRLGPTFDESY</sequence>
<name>A0A3P6TJF8_DIBLA</name>
<keyword evidence="8" id="KW-1185">Reference proteome</keyword>
<dbReference type="Proteomes" id="UP000281553">
    <property type="component" value="Unassembled WGS sequence"/>
</dbReference>
<gene>
    <name evidence="7" type="ORF">DILT_LOCUS3007</name>
</gene>
<feature type="transmembrane region" description="Helical" evidence="6">
    <location>
        <begin position="35"/>
        <end position="55"/>
    </location>
</feature>
<feature type="transmembrane region" description="Helical" evidence="6">
    <location>
        <begin position="67"/>
        <end position="87"/>
    </location>
</feature>
<evidence type="ECO:0000256" key="2">
    <source>
        <dbReference type="ARBA" id="ARBA00005335"/>
    </source>
</evidence>
<evidence type="ECO:0000256" key="3">
    <source>
        <dbReference type="ARBA" id="ARBA00022692"/>
    </source>
</evidence>
<organism evidence="7 8">
    <name type="scientific">Dibothriocephalus latus</name>
    <name type="common">Fish tapeworm</name>
    <name type="synonym">Diphyllobothrium latum</name>
    <dbReference type="NCBI Taxonomy" id="60516"/>
    <lineage>
        <taxon>Eukaryota</taxon>
        <taxon>Metazoa</taxon>
        <taxon>Spiralia</taxon>
        <taxon>Lophotrochozoa</taxon>
        <taxon>Platyhelminthes</taxon>
        <taxon>Cestoda</taxon>
        <taxon>Eucestoda</taxon>
        <taxon>Diphyllobothriidea</taxon>
        <taxon>Diphyllobothriidae</taxon>
        <taxon>Dibothriocephalus</taxon>
    </lineage>
</organism>